<dbReference type="EMBL" id="QGKW02001940">
    <property type="protein sequence ID" value="KAF2554461.1"/>
    <property type="molecule type" value="Genomic_DNA"/>
</dbReference>
<protein>
    <submittedName>
        <fullName evidence="2">Uncharacterized protein</fullName>
    </submittedName>
</protein>
<proteinExistence type="predicted"/>
<reference evidence="2" key="1">
    <citation type="submission" date="2019-12" db="EMBL/GenBank/DDBJ databases">
        <title>Genome sequencing and annotation of Brassica cretica.</title>
        <authorList>
            <person name="Studholme D.J."/>
            <person name="Sarris P.F."/>
        </authorList>
    </citation>
    <scope>NUCLEOTIDE SEQUENCE</scope>
    <source>
        <strain evidence="2">PFS-001/15</strain>
        <tissue evidence="2">Leaf</tissue>
    </source>
</reference>
<name>A0A8S9H620_BRACR</name>
<gene>
    <name evidence="2" type="ORF">F2Q68_00016843</name>
</gene>
<evidence type="ECO:0000313" key="3">
    <source>
        <dbReference type="Proteomes" id="UP000712281"/>
    </source>
</evidence>
<evidence type="ECO:0000256" key="1">
    <source>
        <dbReference type="SAM" id="MobiDB-lite"/>
    </source>
</evidence>
<organism evidence="2 3">
    <name type="scientific">Brassica cretica</name>
    <name type="common">Mustard</name>
    <dbReference type="NCBI Taxonomy" id="69181"/>
    <lineage>
        <taxon>Eukaryota</taxon>
        <taxon>Viridiplantae</taxon>
        <taxon>Streptophyta</taxon>
        <taxon>Embryophyta</taxon>
        <taxon>Tracheophyta</taxon>
        <taxon>Spermatophyta</taxon>
        <taxon>Magnoliopsida</taxon>
        <taxon>eudicotyledons</taxon>
        <taxon>Gunneridae</taxon>
        <taxon>Pentapetalae</taxon>
        <taxon>rosids</taxon>
        <taxon>malvids</taxon>
        <taxon>Brassicales</taxon>
        <taxon>Brassicaceae</taxon>
        <taxon>Brassiceae</taxon>
        <taxon>Brassica</taxon>
    </lineage>
</organism>
<comment type="caution">
    <text evidence="2">The sequence shown here is derived from an EMBL/GenBank/DDBJ whole genome shotgun (WGS) entry which is preliminary data.</text>
</comment>
<dbReference type="AlphaFoldDB" id="A0A8S9H620"/>
<feature type="region of interest" description="Disordered" evidence="1">
    <location>
        <begin position="1"/>
        <end position="40"/>
    </location>
</feature>
<sequence>MHPQASTRIATEIHSTQLTRPKEGNSSHTPTEENHQKDLTRRKEVHCVKLGVLHKGKWFNGCLIKTGIELNSCLVTSLIS</sequence>
<feature type="compositionally biased region" description="Basic and acidic residues" evidence="1">
    <location>
        <begin position="20"/>
        <end position="40"/>
    </location>
</feature>
<feature type="compositionally biased region" description="Polar residues" evidence="1">
    <location>
        <begin position="1"/>
        <end position="19"/>
    </location>
</feature>
<evidence type="ECO:0000313" key="2">
    <source>
        <dbReference type="EMBL" id="KAF2554461.1"/>
    </source>
</evidence>
<dbReference type="Proteomes" id="UP000712281">
    <property type="component" value="Unassembled WGS sequence"/>
</dbReference>
<accession>A0A8S9H620</accession>